<dbReference type="OrthoDB" id="539213at2759"/>
<evidence type="ECO:0000313" key="4">
    <source>
        <dbReference type="EMBL" id="KPI40731.1"/>
    </source>
</evidence>
<keyword evidence="1" id="KW-0802">TPR repeat</keyword>
<dbReference type="EMBL" id="LFJN01000011">
    <property type="protein sequence ID" value="KPI40731.1"/>
    <property type="molecule type" value="Genomic_DNA"/>
</dbReference>
<dbReference type="Proteomes" id="UP000038010">
    <property type="component" value="Unassembled WGS sequence"/>
</dbReference>
<dbReference type="InterPro" id="IPR011990">
    <property type="entry name" value="TPR-like_helical_dom_sf"/>
</dbReference>
<evidence type="ECO:0000256" key="1">
    <source>
        <dbReference type="PROSITE-ProRule" id="PRU00339"/>
    </source>
</evidence>
<keyword evidence="5" id="KW-1185">Reference proteome</keyword>
<dbReference type="GeneID" id="28731427"/>
<feature type="region of interest" description="Disordered" evidence="2">
    <location>
        <begin position="1"/>
        <end position="40"/>
    </location>
</feature>
<dbReference type="Gene3D" id="1.25.40.10">
    <property type="entry name" value="Tetratricopeptide repeat domain"/>
    <property type="match status" value="1"/>
</dbReference>
<protein>
    <recommendedName>
        <fullName evidence="3">Clr5 domain-containing protein</fullName>
    </recommendedName>
</protein>
<evidence type="ECO:0000259" key="3">
    <source>
        <dbReference type="Pfam" id="PF14420"/>
    </source>
</evidence>
<feature type="domain" description="Clr5" evidence="3">
    <location>
        <begin position="38"/>
        <end position="90"/>
    </location>
</feature>
<evidence type="ECO:0000313" key="5">
    <source>
        <dbReference type="Proteomes" id="UP000038010"/>
    </source>
</evidence>
<name>A0A0N0NMQ5_9EURO</name>
<dbReference type="InterPro" id="IPR025676">
    <property type="entry name" value="Clr5_dom"/>
</dbReference>
<dbReference type="STRING" id="1664694.A0A0N0NMQ5"/>
<organism evidence="4 5">
    <name type="scientific">Cyphellophora attinorum</name>
    <dbReference type="NCBI Taxonomy" id="1664694"/>
    <lineage>
        <taxon>Eukaryota</taxon>
        <taxon>Fungi</taxon>
        <taxon>Dikarya</taxon>
        <taxon>Ascomycota</taxon>
        <taxon>Pezizomycotina</taxon>
        <taxon>Eurotiomycetes</taxon>
        <taxon>Chaetothyriomycetidae</taxon>
        <taxon>Chaetothyriales</taxon>
        <taxon>Cyphellophoraceae</taxon>
        <taxon>Cyphellophora</taxon>
    </lineage>
</organism>
<proteinExistence type="predicted"/>
<dbReference type="PROSITE" id="PS50005">
    <property type="entry name" value="TPR"/>
    <property type="match status" value="1"/>
</dbReference>
<dbReference type="Pfam" id="PF14420">
    <property type="entry name" value="Clr5"/>
    <property type="match status" value="1"/>
</dbReference>
<gene>
    <name evidence="4" type="ORF">AB675_10756</name>
</gene>
<dbReference type="AlphaFoldDB" id="A0A0N0NMQ5"/>
<reference evidence="4 5" key="1">
    <citation type="submission" date="2015-06" db="EMBL/GenBank/DDBJ databases">
        <title>Draft genome of the ant-associated black yeast Phialophora attae CBS 131958.</title>
        <authorList>
            <person name="Moreno L.F."/>
            <person name="Stielow B.J."/>
            <person name="de Hoog S."/>
            <person name="Vicente V.A."/>
            <person name="Weiss V.A."/>
            <person name="de Vries M."/>
            <person name="Cruz L.M."/>
            <person name="Souza E.M."/>
        </authorList>
    </citation>
    <scope>NUCLEOTIDE SEQUENCE [LARGE SCALE GENOMIC DNA]</scope>
    <source>
        <strain evidence="4 5">CBS 131958</strain>
    </source>
</reference>
<feature type="repeat" description="TPR" evidence="1">
    <location>
        <begin position="426"/>
        <end position="459"/>
    </location>
</feature>
<dbReference type="RefSeq" id="XP_018000694.1">
    <property type="nucleotide sequence ID" value="XM_018139547.1"/>
</dbReference>
<sequence>MDHSGPFYTTPGTSSDDDLDVGMSDLLPPNRRQPPPTQEDWDRIQPIFTELYIDQGRRLKDVQRILLSRHNFHATPKMYKSRITKWKLKKYVKSADKENIVRAIQDHHIDEESFHRIKFNGRPARLDLVRRYCKKTGAHPDLANALPTKALEAPLRRASTQINTNVSTSDDTETPPSTMLTPSPIIYYRDRSASFTPADLTPTRTVASDPAESVAWHVQQYMEWQLAPIPSDIDQRQQELLFDAAAAFQTTQTSDSAIHSISYFELLLTALDHFDVDPAYAWTLISQACDMARVVVQEQHRGLLRLLIVTFTDDRWSQHSNLRRHVLDHLAEMAATVLGEDHELASILRSLKSEQILESAAIPILKVSVDVLTRQKPALDEEVCEAKRALMDLLRRRGDFIDATLMAREMCAEAQGAYGKYHEACRQAIRRLGDTYVDQGDLEHAREAYREVLSNAMNSPVSSPSSSSSSSSFQIDEATIFSLQALCQVDKCRGALDEDITAEEVIETVLSGLGTSKQDVMDCLARWSQPLTLRQRWLGSNRYSDRLLARWSIIRS</sequence>
<comment type="caution">
    <text evidence="4">The sequence shown here is derived from an EMBL/GenBank/DDBJ whole genome shotgun (WGS) entry which is preliminary data.</text>
</comment>
<dbReference type="InterPro" id="IPR019734">
    <property type="entry name" value="TPR_rpt"/>
</dbReference>
<dbReference type="SUPFAM" id="SSF48452">
    <property type="entry name" value="TPR-like"/>
    <property type="match status" value="1"/>
</dbReference>
<evidence type="ECO:0000256" key="2">
    <source>
        <dbReference type="SAM" id="MobiDB-lite"/>
    </source>
</evidence>
<accession>A0A0N0NMQ5</accession>
<dbReference type="VEuPathDB" id="FungiDB:AB675_10756"/>
<dbReference type="PANTHER" id="PTHR38788">
    <property type="entry name" value="CLR5 DOMAIN-CONTAINING PROTEIN"/>
    <property type="match status" value="1"/>
</dbReference>
<dbReference type="PANTHER" id="PTHR38788:SF3">
    <property type="entry name" value="CLR5 DOMAIN-CONTAINING PROTEIN"/>
    <property type="match status" value="1"/>
</dbReference>